<dbReference type="Pfam" id="PF01464">
    <property type="entry name" value="SLT"/>
    <property type="match status" value="1"/>
</dbReference>
<dbReference type="CDD" id="cd00254">
    <property type="entry name" value="LT-like"/>
    <property type="match status" value="1"/>
</dbReference>
<evidence type="ECO:0000313" key="4">
    <source>
        <dbReference type="Proteomes" id="UP001596549"/>
    </source>
</evidence>
<dbReference type="InterPro" id="IPR000189">
    <property type="entry name" value="Transglyc_AS"/>
</dbReference>
<evidence type="ECO:0000313" key="3">
    <source>
        <dbReference type="EMBL" id="MFC7371812.1"/>
    </source>
</evidence>
<dbReference type="EMBL" id="JBHTCP010000014">
    <property type="protein sequence ID" value="MFC7371812.1"/>
    <property type="molecule type" value="Genomic_DNA"/>
</dbReference>
<proteinExistence type="inferred from homology"/>
<dbReference type="InterPro" id="IPR008258">
    <property type="entry name" value="Transglycosylase_SLT_dom_1"/>
</dbReference>
<evidence type="ECO:0000259" key="2">
    <source>
        <dbReference type="Pfam" id="PF01464"/>
    </source>
</evidence>
<evidence type="ECO:0000256" key="1">
    <source>
        <dbReference type="ARBA" id="ARBA00007734"/>
    </source>
</evidence>
<dbReference type="PANTHER" id="PTHR37423:SF2">
    <property type="entry name" value="MEMBRANE-BOUND LYTIC MUREIN TRANSGLYCOSYLASE C"/>
    <property type="match status" value="1"/>
</dbReference>
<dbReference type="RefSeq" id="WP_379748759.1">
    <property type="nucleotide sequence ID" value="NZ_JBHTCP010000014.1"/>
</dbReference>
<feature type="domain" description="Transglycosylase SLT" evidence="2">
    <location>
        <begin position="93"/>
        <end position="198"/>
    </location>
</feature>
<dbReference type="InterPro" id="IPR023346">
    <property type="entry name" value="Lysozyme-like_dom_sf"/>
</dbReference>
<organism evidence="3 4">
    <name type="scientific">Fictibacillus iocasae</name>
    <dbReference type="NCBI Taxonomy" id="2715437"/>
    <lineage>
        <taxon>Bacteria</taxon>
        <taxon>Bacillati</taxon>
        <taxon>Bacillota</taxon>
        <taxon>Bacilli</taxon>
        <taxon>Bacillales</taxon>
        <taxon>Fictibacillaceae</taxon>
        <taxon>Fictibacillus</taxon>
    </lineage>
</organism>
<dbReference type="PROSITE" id="PS00922">
    <property type="entry name" value="TRANSGLYCOSYLASE"/>
    <property type="match status" value="1"/>
</dbReference>
<dbReference type="SUPFAM" id="SSF53955">
    <property type="entry name" value="Lysozyme-like"/>
    <property type="match status" value="1"/>
</dbReference>
<name>A0ABW2NR62_9BACL</name>
<accession>A0ABW2NR62</accession>
<protein>
    <submittedName>
        <fullName evidence="3">Lytic transglycosylase domain-containing protein</fullName>
    </submittedName>
</protein>
<keyword evidence="4" id="KW-1185">Reference proteome</keyword>
<dbReference type="Proteomes" id="UP001596549">
    <property type="component" value="Unassembled WGS sequence"/>
</dbReference>
<dbReference type="Gene3D" id="1.10.530.10">
    <property type="match status" value="1"/>
</dbReference>
<reference evidence="4" key="1">
    <citation type="journal article" date="2019" name="Int. J. Syst. Evol. Microbiol.">
        <title>The Global Catalogue of Microorganisms (GCM) 10K type strain sequencing project: providing services to taxonomists for standard genome sequencing and annotation.</title>
        <authorList>
            <consortium name="The Broad Institute Genomics Platform"/>
            <consortium name="The Broad Institute Genome Sequencing Center for Infectious Disease"/>
            <person name="Wu L."/>
            <person name="Ma J."/>
        </authorList>
    </citation>
    <scope>NUCLEOTIDE SEQUENCE [LARGE SCALE GENOMIC DNA]</scope>
    <source>
        <strain evidence="4">NBRC 106396</strain>
    </source>
</reference>
<sequence length="213" mass="23421">MNIQMLKAFIQLQSLNTLPFPSSAAEQQRPFDEMLRSMLNEGSSGFPLQPALPSENHLYSRHLMLQGVPDAAAVSLQKPAAALRIPTQDLEDAIQQASEKYNVNPALIHAVIKHESNYNAGARSHAGAAGLMQLMPGTARYLGVQDPYDARQNIEGGTKYLRMMLDQFNGNEKLALAAYNAGPGNVNRYNGIPPFKETIAYVNKVMDTYRSSL</sequence>
<comment type="similarity">
    <text evidence="1">Belongs to the transglycosylase Slt family.</text>
</comment>
<gene>
    <name evidence="3" type="ORF">ACFQPF_08990</name>
</gene>
<dbReference type="PANTHER" id="PTHR37423">
    <property type="entry name" value="SOLUBLE LYTIC MUREIN TRANSGLYCOSYLASE-RELATED"/>
    <property type="match status" value="1"/>
</dbReference>
<comment type="caution">
    <text evidence="3">The sequence shown here is derived from an EMBL/GenBank/DDBJ whole genome shotgun (WGS) entry which is preliminary data.</text>
</comment>